<dbReference type="PROSITE" id="PS51014">
    <property type="entry name" value="COBK_CBIJ"/>
    <property type="match status" value="1"/>
</dbReference>
<dbReference type="GO" id="GO:0016994">
    <property type="term" value="F:precorrin-6A reductase activity"/>
    <property type="evidence" value="ECO:0007669"/>
    <property type="project" value="InterPro"/>
</dbReference>
<dbReference type="RefSeq" id="WP_124317958.1">
    <property type="nucleotide sequence ID" value="NZ_AP028155.1"/>
</dbReference>
<dbReference type="InterPro" id="IPR002748">
    <property type="entry name" value="CbiD"/>
</dbReference>
<protein>
    <recommendedName>
        <fullName evidence="5">Cobalt-precorrin-5B C(1)-methyltransferase</fullName>
        <ecNumber evidence="5">2.1.1.195</ecNumber>
    </recommendedName>
    <alternativeName>
        <fullName evidence="5">Cobalt-precorrin-6A synthase</fullName>
    </alternativeName>
</protein>
<comment type="pathway">
    <text evidence="5">Cofactor biosynthesis; adenosylcobalamin biosynthesis; cob(II)yrinate a,c-diamide from sirohydrochlorin (anaerobic route): step 6/10.</text>
</comment>
<proteinExistence type="inferred from homology"/>
<organism evidence="6 7">
    <name type="scientific">Butyricimonas faecihominis</name>
    <dbReference type="NCBI Taxonomy" id="1472416"/>
    <lineage>
        <taxon>Bacteria</taxon>
        <taxon>Pseudomonadati</taxon>
        <taxon>Bacteroidota</taxon>
        <taxon>Bacteroidia</taxon>
        <taxon>Bacteroidales</taxon>
        <taxon>Odoribacteraceae</taxon>
        <taxon>Butyricimonas</taxon>
    </lineage>
</organism>
<dbReference type="GO" id="GO:0008168">
    <property type="term" value="F:methyltransferase activity"/>
    <property type="evidence" value="ECO:0007669"/>
    <property type="project" value="UniProtKB-UniRule"/>
</dbReference>
<keyword evidence="1 5" id="KW-0169">Cobalamin biosynthesis</keyword>
<dbReference type="Pfam" id="PF02571">
    <property type="entry name" value="CbiJ"/>
    <property type="match status" value="1"/>
</dbReference>
<keyword evidence="7" id="KW-1185">Reference proteome</keyword>
<gene>
    <name evidence="5" type="primary">cbiD</name>
    <name evidence="6" type="ORF">GGR14_003300</name>
</gene>
<reference evidence="6 7" key="1">
    <citation type="submission" date="2020-08" db="EMBL/GenBank/DDBJ databases">
        <title>Genomic Encyclopedia of Type Strains, Phase IV (KMG-IV): sequencing the most valuable type-strain genomes for metagenomic binning, comparative biology and taxonomic classification.</title>
        <authorList>
            <person name="Goeker M."/>
        </authorList>
    </citation>
    <scope>NUCLEOTIDE SEQUENCE [LARGE SCALE GENOMIC DNA]</scope>
    <source>
        <strain evidence="6 7">DSM 105721</strain>
    </source>
</reference>
<dbReference type="GO" id="GO:0019251">
    <property type="term" value="P:anaerobic cobalamin biosynthetic process"/>
    <property type="evidence" value="ECO:0007669"/>
    <property type="project" value="UniProtKB-UniRule"/>
</dbReference>
<evidence type="ECO:0000256" key="4">
    <source>
        <dbReference type="ARBA" id="ARBA00022691"/>
    </source>
</evidence>
<dbReference type="EMBL" id="JACIES010000010">
    <property type="protein sequence ID" value="MBB4027488.1"/>
    <property type="molecule type" value="Genomic_DNA"/>
</dbReference>
<dbReference type="SUPFAM" id="SSF111342">
    <property type="entry name" value="CbiD-like"/>
    <property type="match status" value="1"/>
</dbReference>
<sequence length="596" mass="65306">MILIFGGTTEGRTAVKVLDEAGSPYYYSTRGNAQQIECKHGTRVAGGMDHDAMTEFCSTHDIHLIIDAAHPFASLLHTTVAAVSEQLDLPVIRLERRYPPRDESLVWCDTFDDAIDYLESHEIRDLLALSGVQTITKLQRYWEKHPCHFRVLDRDNSREIAHRAGFPAENLLFWQEGQDELTLFRQLRPGAILTKESGESGYYEEKITAARQLGIPVIVIRRPPLPDSFYVVNGEHGLRYRVERLLPGFYPLRSGFTTGSCATAATRAALEGLLSRIPQHSATITLPDGETVTLPVSSCVLTKDSCTCGVTKDAGDDPDVTNGYTIFSTVSLTDIPGVRFLPGEGVGTVTLPGIGIPVGDPAINPTPRRMITGEIERLLRTHGTLSGVSVRISVPGGSELAQKTFNPKLGITGGISIIGTSGIVRPFSSEAFVNSIRKEIQVARALGCTELVINSGAKSENYLRSRFPHLPPQAFVHYGNYIGDTLRLAEEEGITHLTMGIMIGKAVKLAEGHLDTHSRNVIMNRDFIATLARESHCSPESVARIAGITLARELWELFADTPAFFALLVDRCLAVCRPLLPHASLDITLVPEHSQR</sequence>
<dbReference type="Pfam" id="PF01888">
    <property type="entry name" value="CbiD"/>
    <property type="match status" value="1"/>
</dbReference>
<dbReference type="Gene3D" id="3.30.2110.10">
    <property type="entry name" value="CbiD-like"/>
    <property type="match status" value="1"/>
</dbReference>
<dbReference type="UniPathway" id="UPA00148">
    <property type="reaction ID" value="UER00227"/>
</dbReference>
<comment type="catalytic activity">
    <reaction evidence="5">
        <text>Co-precorrin-5B + S-adenosyl-L-methionine = Co-precorrin-6A + S-adenosyl-L-homocysteine</text>
        <dbReference type="Rhea" id="RHEA:26285"/>
        <dbReference type="ChEBI" id="CHEBI:57856"/>
        <dbReference type="ChEBI" id="CHEBI:59789"/>
        <dbReference type="ChEBI" id="CHEBI:60063"/>
        <dbReference type="ChEBI" id="CHEBI:60064"/>
        <dbReference type="EC" id="2.1.1.195"/>
    </reaction>
</comment>
<dbReference type="HAMAP" id="MF_00787">
    <property type="entry name" value="CbiD"/>
    <property type="match status" value="1"/>
</dbReference>
<keyword evidence="4 5" id="KW-0949">S-adenosyl-L-methionine</keyword>
<evidence type="ECO:0000313" key="7">
    <source>
        <dbReference type="Proteomes" id="UP000546007"/>
    </source>
</evidence>
<comment type="similarity">
    <text evidence="5">Belongs to the CbiD family.</text>
</comment>
<dbReference type="InterPro" id="IPR036074">
    <property type="entry name" value="CbiD_sf"/>
</dbReference>
<dbReference type="GO" id="GO:0032259">
    <property type="term" value="P:methylation"/>
    <property type="evidence" value="ECO:0007669"/>
    <property type="project" value="UniProtKB-KW"/>
</dbReference>
<evidence type="ECO:0000256" key="1">
    <source>
        <dbReference type="ARBA" id="ARBA00022573"/>
    </source>
</evidence>
<evidence type="ECO:0000313" key="6">
    <source>
        <dbReference type="EMBL" id="MBB4027488.1"/>
    </source>
</evidence>
<dbReference type="PANTHER" id="PTHR35863:SF1">
    <property type="entry name" value="COBALT-PRECORRIN-5B C(1)-METHYLTRANSFERASE"/>
    <property type="match status" value="1"/>
</dbReference>
<evidence type="ECO:0000256" key="5">
    <source>
        <dbReference type="HAMAP-Rule" id="MF_00787"/>
    </source>
</evidence>
<keyword evidence="3 5" id="KW-0808">Transferase</keyword>
<dbReference type="GeneID" id="93103133"/>
<evidence type="ECO:0000256" key="3">
    <source>
        <dbReference type="ARBA" id="ARBA00022679"/>
    </source>
</evidence>
<dbReference type="OrthoDB" id="6439987at2"/>
<dbReference type="NCBIfam" id="NF000849">
    <property type="entry name" value="PRK00075.1-1"/>
    <property type="match status" value="1"/>
</dbReference>
<evidence type="ECO:0000256" key="2">
    <source>
        <dbReference type="ARBA" id="ARBA00022603"/>
    </source>
</evidence>
<dbReference type="AlphaFoldDB" id="A0A7W6HYS8"/>
<comment type="caution">
    <text evidence="6">The sequence shown here is derived from an EMBL/GenBank/DDBJ whole genome shotgun (WGS) entry which is preliminary data.</text>
</comment>
<name>A0A7W6HYS8_9BACT</name>
<dbReference type="NCBIfam" id="TIGR00312">
    <property type="entry name" value="cbiD"/>
    <property type="match status" value="1"/>
</dbReference>
<dbReference type="Proteomes" id="UP000546007">
    <property type="component" value="Unassembled WGS sequence"/>
</dbReference>
<accession>A0A7W6HYS8</accession>
<dbReference type="PANTHER" id="PTHR35863">
    <property type="entry name" value="COBALT-PRECORRIN-5B C(1)-METHYLTRANSFERASE"/>
    <property type="match status" value="1"/>
</dbReference>
<comment type="function">
    <text evidence="5">Catalyzes the methylation of C-1 in cobalt-precorrin-5B to form cobalt-precorrin-6A.</text>
</comment>
<dbReference type="InterPro" id="IPR003723">
    <property type="entry name" value="Precorrin-6x_reduct"/>
</dbReference>
<dbReference type="EC" id="2.1.1.195" evidence="5"/>
<keyword evidence="2 5" id="KW-0489">Methyltransferase</keyword>